<dbReference type="AlphaFoldDB" id="A0A285L022"/>
<evidence type="ECO:0000313" key="2">
    <source>
        <dbReference type="Proteomes" id="UP000219565"/>
    </source>
</evidence>
<sequence>MSTVSPRPEEPDVHLSVFLHGVRMDFVACLTAALVFVAEHEDRHYLDAVTIDIAANGFPRLPNERLYLEP</sequence>
<gene>
    <name evidence="1" type="ORF">SAMN04244553_1220</name>
</gene>
<dbReference type="RefSeq" id="WP_097243989.1">
    <property type="nucleotide sequence ID" value="NZ_JAMTCW010000005.1"/>
</dbReference>
<protein>
    <submittedName>
        <fullName evidence="1">Uncharacterized protein</fullName>
    </submittedName>
</protein>
<organism evidence="1 2">
    <name type="scientific">Nocardia amikacinitolerans</name>
    <dbReference type="NCBI Taxonomy" id="756689"/>
    <lineage>
        <taxon>Bacteria</taxon>
        <taxon>Bacillati</taxon>
        <taxon>Actinomycetota</taxon>
        <taxon>Actinomycetes</taxon>
        <taxon>Mycobacteriales</taxon>
        <taxon>Nocardiaceae</taxon>
        <taxon>Nocardia</taxon>
    </lineage>
</organism>
<dbReference type="STRING" id="1379680.GCA_001612615_02339"/>
<dbReference type="Proteomes" id="UP000219565">
    <property type="component" value="Unassembled WGS sequence"/>
</dbReference>
<accession>A0A285L022</accession>
<reference evidence="1 2" key="1">
    <citation type="submission" date="2017-09" db="EMBL/GenBank/DDBJ databases">
        <authorList>
            <person name="Ehlers B."/>
            <person name="Leendertz F.H."/>
        </authorList>
    </citation>
    <scope>NUCLEOTIDE SEQUENCE [LARGE SCALE GENOMIC DNA]</scope>
    <source>
        <strain evidence="1 2">DSM 45537</strain>
    </source>
</reference>
<name>A0A285L022_9NOCA</name>
<evidence type="ECO:0000313" key="1">
    <source>
        <dbReference type="EMBL" id="SNY78254.1"/>
    </source>
</evidence>
<keyword evidence="2" id="KW-1185">Reference proteome</keyword>
<dbReference type="EMBL" id="OBEG01000001">
    <property type="protein sequence ID" value="SNY78254.1"/>
    <property type="molecule type" value="Genomic_DNA"/>
</dbReference>
<proteinExistence type="predicted"/>
<dbReference type="OrthoDB" id="4558190at2"/>